<dbReference type="EMBL" id="CAJGYM010000023">
    <property type="protein sequence ID" value="CAD6191841.1"/>
    <property type="molecule type" value="Genomic_DNA"/>
</dbReference>
<dbReference type="PANTHER" id="PTHR23055:SF111">
    <property type="entry name" value="EF-HAND DOMAIN-CONTAINING PROTEIN"/>
    <property type="match status" value="1"/>
</dbReference>
<organism evidence="5 6">
    <name type="scientific">Caenorhabditis auriculariae</name>
    <dbReference type="NCBI Taxonomy" id="2777116"/>
    <lineage>
        <taxon>Eukaryota</taxon>
        <taxon>Metazoa</taxon>
        <taxon>Ecdysozoa</taxon>
        <taxon>Nematoda</taxon>
        <taxon>Chromadorea</taxon>
        <taxon>Rhabditida</taxon>
        <taxon>Rhabditina</taxon>
        <taxon>Rhabditomorpha</taxon>
        <taxon>Rhabditoidea</taxon>
        <taxon>Rhabditidae</taxon>
        <taxon>Peloderinae</taxon>
        <taxon>Caenorhabditis</taxon>
    </lineage>
</organism>
<gene>
    <name evidence="5" type="ORF">CAUJ_LOCUS7760</name>
</gene>
<evidence type="ECO:0000259" key="4">
    <source>
        <dbReference type="PROSITE" id="PS50222"/>
    </source>
</evidence>
<keyword evidence="6" id="KW-1185">Reference proteome</keyword>
<keyword evidence="2" id="KW-0677">Repeat</keyword>
<keyword evidence="1" id="KW-0479">Metal-binding</keyword>
<dbReference type="InterPro" id="IPR018247">
    <property type="entry name" value="EF_Hand_1_Ca_BS"/>
</dbReference>
<accession>A0A8S1HB38</accession>
<feature type="domain" description="EF-hand" evidence="4">
    <location>
        <begin position="242"/>
        <end position="277"/>
    </location>
</feature>
<dbReference type="InterPro" id="IPR011992">
    <property type="entry name" value="EF-hand-dom_pair"/>
</dbReference>
<name>A0A8S1HB38_9PELO</name>
<proteinExistence type="predicted"/>
<evidence type="ECO:0000313" key="5">
    <source>
        <dbReference type="EMBL" id="CAD6191841.1"/>
    </source>
</evidence>
<dbReference type="OrthoDB" id="5815468at2759"/>
<dbReference type="PANTHER" id="PTHR23055">
    <property type="entry name" value="CALCIUM BINDING PROTEINS"/>
    <property type="match status" value="1"/>
</dbReference>
<evidence type="ECO:0000256" key="3">
    <source>
        <dbReference type="ARBA" id="ARBA00022837"/>
    </source>
</evidence>
<evidence type="ECO:0000313" key="6">
    <source>
        <dbReference type="Proteomes" id="UP000835052"/>
    </source>
</evidence>
<protein>
    <recommendedName>
        <fullName evidence="4">EF-hand domain-containing protein</fullName>
    </recommendedName>
</protein>
<reference evidence="5" key="1">
    <citation type="submission" date="2020-10" db="EMBL/GenBank/DDBJ databases">
        <authorList>
            <person name="Kikuchi T."/>
        </authorList>
    </citation>
    <scope>NUCLEOTIDE SEQUENCE</scope>
    <source>
        <strain evidence="5">NKZ352</strain>
    </source>
</reference>
<dbReference type="AlphaFoldDB" id="A0A8S1HB38"/>
<dbReference type="PROSITE" id="PS00018">
    <property type="entry name" value="EF_HAND_1"/>
    <property type="match status" value="1"/>
</dbReference>
<evidence type="ECO:0000256" key="1">
    <source>
        <dbReference type="ARBA" id="ARBA00022723"/>
    </source>
</evidence>
<comment type="caution">
    <text evidence="5">The sequence shown here is derived from an EMBL/GenBank/DDBJ whole genome shotgun (WGS) entry which is preliminary data.</text>
</comment>
<keyword evidence="3" id="KW-0106">Calcium</keyword>
<dbReference type="InterPro" id="IPR002048">
    <property type="entry name" value="EF_hand_dom"/>
</dbReference>
<dbReference type="Proteomes" id="UP000835052">
    <property type="component" value="Unassembled WGS sequence"/>
</dbReference>
<evidence type="ECO:0000256" key="2">
    <source>
        <dbReference type="ARBA" id="ARBA00022737"/>
    </source>
</evidence>
<dbReference type="GO" id="GO:0005509">
    <property type="term" value="F:calcium ion binding"/>
    <property type="evidence" value="ECO:0007669"/>
    <property type="project" value="InterPro"/>
</dbReference>
<dbReference type="SUPFAM" id="SSF47473">
    <property type="entry name" value="EF-hand"/>
    <property type="match status" value="1"/>
</dbReference>
<dbReference type="PROSITE" id="PS50222">
    <property type="entry name" value="EF_HAND_2"/>
    <property type="match status" value="1"/>
</dbReference>
<dbReference type="InterPro" id="IPR028846">
    <property type="entry name" value="Recoverin"/>
</dbReference>
<dbReference type="Gene3D" id="1.10.238.10">
    <property type="entry name" value="EF-hand"/>
    <property type="match status" value="1"/>
</dbReference>
<sequence length="293" mass="33752">MYVGNTRRPTSALFSPASSYSLGRQSSWHFGSRTPCKNPFFNAIYWAFRRCQYWLCFYDDEVEVDVEDLLSNPFNTQPPSLDQLVQLTSFNRKWLMFMYRNFKQKCANGRMTESQWRILFRALFPNANDTYFVDRLYAAIISNKNHQQITFQDLVLFLWELTEGCHSSEPSCSSAAAQFTFSLMEPDKKGRVDELSFAKYTRSIFALTASRHTCDAAVIGLPSSSIYRTKSADDDFKPLSPMIARYASQRFKELDSDGDGFITANDIQRVMDSHREVAVLRSCRDVGESSEKK</sequence>